<dbReference type="EMBL" id="JARVUX010000002">
    <property type="protein sequence ID" value="MDH2336100.1"/>
    <property type="molecule type" value="Genomic_DNA"/>
</dbReference>
<dbReference type="InterPro" id="IPR043733">
    <property type="entry name" value="DUF5677"/>
</dbReference>
<dbReference type="AlphaFoldDB" id="A0AAP4A6H8"/>
<accession>A0AAP4A6H8</accession>
<name>A0AAP4A6H8_CLOPF</name>
<gene>
    <name evidence="1" type="ORF">QDQ28_07830</name>
</gene>
<evidence type="ECO:0000313" key="2">
    <source>
        <dbReference type="Proteomes" id="UP001222958"/>
    </source>
</evidence>
<dbReference type="Proteomes" id="UP001222958">
    <property type="component" value="Unassembled WGS sequence"/>
</dbReference>
<evidence type="ECO:0000313" key="1">
    <source>
        <dbReference type="EMBL" id="MDH2336100.1"/>
    </source>
</evidence>
<proteinExistence type="predicted"/>
<comment type="caution">
    <text evidence="1">The sequence shown here is derived from an EMBL/GenBank/DDBJ whole genome shotgun (WGS) entry which is preliminary data.</text>
</comment>
<reference evidence="1" key="1">
    <citation type="submission" date="2023-04" db="EMBL/GenBank/DDBJ databases">
        <title>Epidemiological investigation of Clostridium perfringens isolated from cattle.</title>
        <authorList>
            <person name="Tian R."/>
        </authorList>
    </citation>
    <scope>NUCLEOTIDE SEQUENCE</scope>
    <source>
        <strain evidence="1">ZWCP172</strain>
    </source>
</reference>
<sequence length="315" mass="37674">MDKEYYECLSKVDDILKRKSISSEDLLKVIDDYINLKKENLYNYNIKNLKYKEQIIELKILFKVMDEEAFKYSNKIKYNGLYGIYKAEVKTRLMMMFIKTINEIICMIENGFCSCALSRIRYVYEISVFMNIIESNDEKLAKNFWDYSEKSRLKIARYIKDIDTIKDICTRFKQKNIIIHGDYNWAKDIFKNNKSVKEQIYFSDLAKMTKLKNLYGIYVQSCLYSHADIFGSITSIDKYEFEDRYIWITTPSEQGTEIIYKYLKILIPIISLDYFASSKECVFIITMISRIFNLNLFDKLKMLDETRDIEDVTYK</sequence>
<dbReference type="RefSeq" id="WP_279857577.1">
    <property type="nucleotide sequence ID" value="NZ_JARVUX010000002.1"/>
</dbReference>
<protein>
    <submittedName>
        <fullName evidence="1">DUF5677 domain-containing protein</fullName>
    </submittedName>
</protein>
<organism evidence="1 2">
    <name type="scientific">Clostridium perfringens</name>
    <dbReference type="NCBI Taxonomy" id="1502"/>
    <lineage>
        <taxon>Bacteria</taxon>
        <taxon>Bacillati</taxon>
        <taxon>Bacillota</taxon>
        <taxon>Clostridia</taxon>
        <taxon>Eubacteriales</taxon>
        <taxon>Clostridiaceae</taxon>
        <taxon>Clostridium</taxon>
    </lineage>
</organism>
<dbReference type="Pfam" id="PF18928">
    <property type="entry name" value="DUF5677"/>
    <property type="match status" value="1"/>
</dbReference>